<dbReference type="PRINTS" id="PR00080">
    <property type="entry name" value="SDRFAMILY"/>
</dbReference>
<evidence type="ECO:0000313" key="4">
    <source>
        <dbReference type="Proteomes" id="UP001156690"/>
    </source>
</evidence>
<organism evidence="3 4">
    <name type="scientific">Vibrio penaeicida</name>
    <dbReference type="NCBI Taxonomy" id="104609"/>
    <lineage>
        <taxon>Bacteria</taxon>
        <taxon>Pseudomonadati</taxon>
        <taxon>Pseudomonadota</taxon>
        <taxon>Gammaproteobacteria</taxon>
        <taxon>Vibrionales</taxon>
        <taxon>Vibrionaceae</taxon>
        <taxon>Vibrio</taxon>
    </lineage>
</organism>
<evidence type="ECO:0000256" key="1">
    <source>
        <dbReference type="ARBA" id="ARBA00006484"/>
    </source>
</evidence>
<evidence type="ECO:0000313" key="3">
    <source>
        <dbReference type="EMBL" id="GLQ74994.1"/>
    </source>
</evidence>
<comment type="similarity">
    <text evidence="1">Belongs to the short-chain dehydrogenases/reductases (SDR) family.</text>
</comment>
<evidence type="ECO:0000256" key="2">
    <source>
        <dbReference type="ARBA" id="ARBA00023002"/>
    </source>
</evidence>
<dbReference type="InterPro" id="IPR002347">
    <property type="entry name" value="SDR_fam"/>
</dbReference>
<dbReference type="GO" id="GO:0016491">
    <property type="term" value="F:oxidoreductase activity"/>
    <property type="evidence" value="ECO:0007669"/>
    <property type="project" value="UniProtKB-KW"/>
</dbReference>
<comment type="caution">
    <text evidence="3">The sequence shown here is derived from an EMBL/GenBank/DDBJ whole genome shotgun (WGS) entry which is preliminary data.</text>
</comment>
<gene>
    <name evidence="3" type="primary">fabG_2</name>
    <name evidence="3" type="ORF">GCM10007932_43560</name>
</gene>
<dbReference type="InterPro" id="IPR036291">
    <property type="entry name" value="NAD(P)-bd_dom_sf"/>
</dbReference>
<dbReference type="Gene3D" id="3.40.50.720">
    <property type="entry name" value="NAD(P)-binding Rossmann-like Domain"/>
    <property type="match status" value="1"/>
</dbReference>
<dbReference type="RefSeq" id="WP_126605968.1">
    <property type="nucleotide sequence ID" value="NZ_AP025144.1"/>
</dbReference>
<protein>
    <submittedName>
        <fullName evidence="3">3-oxoacyl-[acyl-carrier-protein] reductase FabG</fullName>
    </submittedName>
</protein>
<accession>A0AAV5NWT8</accession>
<dbReference type="PANTHER" id="PTHR24321">
    <property type="entry name" value="DEHYDROGENASES, SHORT CHAIN"/>
    <property type="match status" value="1"/>
</dbReference>
<dbReference type="PANTHER" id="PTHR24321:SF8">
    <property type="entry name" value="ESTRADIOL 17-BETA-DEHYDROGENASE 8-RELATED"/>
    <property type="match status" value="1"/>
</dbReference>
<dbReference type="SUPFAM" id="SSF51735">
    <property type="entry name" value="NAD(P)-binding Rossmann-fold domains"/>
    <property type="match status" value="1"/>
</dbReference>
<reference evidence="4" key="1">
    <citation type="journal article" date="2019" name="Int. J. Syst. Evol. Microbiol.">
        <title>The Global Catalogue of Microorganisms (GCM) 10K type strain sequencing project: providing services to taxonomists for standard genome sequencing and annotation.</title>
        <authorList>
            <consortium name="The Broad Institute Genomics Platform"/>
            <consortium name="The Broad Institute Genome Sequencing Center for Infectious Disease"/>
            <person name="Wu L."/>
            <person name="Ma J."/>
        </authorList>
    </citation>
    <scope>NUCLEOTIDE SEQUENCE [LARGE SCALE GENOMIC DNA]</scope>
    <source>
        <strain evidence="4">NBRC 15640</strain>
    </source>
</reference>
<dbReference type="AlphaFoldDB" id="A0AAV5NWT8"/>
<dbReference type="PRINTS" id="PR00081">
    <property type="entry name" value="GDHRDH"/>
</dbReference>
<dbReference type="EMBL" id="BSNX01000067">
    <property type="protein sequence ID" value="GLQ74994.1"/>
    <property type="molecule type" value="Genomic_DNA"/>
</dbReference>
<dbReference type="Pfam" id="PF13561">
    <property type="entry name" value="adh_short_C2"/>
    <property type="match status" value="1"/>
</dbReference>
<dbReference type="FunFam" id="3.40.50.720:FF:000084">
    <property type="entry name" value="Short-chain dehydrogenase reductase"/>
    <property type="match status" value="1"/>
</dbReference>
<keyword evidence="4" id="KW-1185">Reference proteome</keyword>
<dbReference type="CDD" id="cd05233">
    <property type="entry name" value="SDR_c"/>
    <property type="match status" value="1"/>
</dbReference>
<dbReference type="NCBIfam" id="NF005559">
    <property type="entry name" value="PRK07231.1"/>
    <property type="match status" value="1"/>
</dbReference>
<sequence>MNKNEHIGGDQLVNQVAVVTGGAEGIGLACVEVLATHGATVIIADINQTQGEEIANQLKLDGLDVHYYFTDVSSPDSVNQLFQWVHQKNWLVSIMINNAAVALSGDAVEISEERWNQVINTNLSGVWRGIKHSVPDMKKVGKGAIVNISSAQAFAGFHGWSAYAAAKGGINALTRQSAIEFAPDGIRVNAVAPGTIMTPMNEKIFDEVDNPEELRQRWNDNHPIGRFGQPNEVAQAVLFLATEQSSFITGQILITDGGMLVKGD</sequence>
<proteinExistence type="inferred from homology"/>
<name>A0AAV5NWT8_9VIBR</name>
<dbReference type="Proteomes" id="UP001156690">
    <property type="component" value="Unassembled WGS sequence"/>
</dbReference>
<keyword evidence="2" id="KW-0560">Oxidoreductase</keyword>